<dbReference type="Gramene" id="CDY51668">
    <property type="protein sequence ID" value="CDY51668"/>
    <property type="gene ID" value="GSBRNA2T00004001001"/>
</dbReference>
<protein>
    <submittedName>
        <fullName evidence="2">BnaC03g67070D protein</fullName>
    </submittedName>
</protein>
<feature type="domain" description="Replication protein A 70 kDa DNA-binding subunit B/D first OB fold" evidence="1">
    <location>
        <begin position="32"/>
        <end position="83"/>
    </location>
</feature>
<dbReference type="AlphaFoldDB" id="A0A078IRE7"/>
<dbReference type="Proteomes" id="UP000028999">
    <property type="component" value="Unassembled WGS sequence"/>
</dbReference>
<organism evidence="2 3">
    <name type="scientific">Brassica napus</name>
    <name type="common">Rape</name>
    <dbReference type="NCBI Taxonomy" id="3708"/>
    <lineage>
        <taxon>Eukaryota</taxon>
        <taxon>Viridiplantae</taxon>
        <taxon>Streptophyta</taxon>
        <taxon>Embryophyta</taxon>
        <taxon>Tracheophyta</taxon>
        <taxon>Spermatophyta</taxon>
        <taxon>Magnoliopsida</taxon>
        <taxon>eudicotyledons</taxon>
        <taxon>Gunneridae</taxon>
        <taxon>Pentapetalae</taxon>
        <taxon>rosids</taxon>
        <taxon>malvids</taxon>
        <taxon>Brassicales</taxon>
        <taxon>Brassicaceae</taxon>
        <taxon>Brassiceae</taxon>
        <taxon>Brassica</taxon>
    </lineage>
</organism>
<dbReference type="InterPro" id="IPR003871">
    <property type="entry name" value="RFA1B/D_OB_1st"/>
</dbReference>
<keyword evidence="3" id="KW-1185">Reference proteome</keyword>
<dbReference type="PaxDb" id="3708-A0A078IRE7"/>
<evidence type="ECO:0000313" key="3">
    <source>
        <dbReference type="Proteomes" id="UP000028999"/>
    </source>
</evidence>
<dbReference type="SUPFAM" id="SSF50249">
    <property type="entry name" value="Nucleic acid-binding proteins"/>
    <property type="match status" value="1"/>
</dbReference>
<evidence type="ECO:0000313" key="2">
    <source>
        <dbReference type="EMBL" id="CDY51668.1"/>
    </source>
</evidence>
<dbReference type="EMBL" id="LK033017">
    <property type="protein sequence ID" value="CDY51668.1"/>
    <property type="molecule type" value="Genomic_DNA"/>
</dbReference>
<evidence type="ECO:0000259" key="1">
    <source>
        <dbReference type="Pfam" id="PF02721"/>
    </source>
</evidence>
<name>A0A078IRE7_BRANA</name>
<proteinExistence type="predicted"/>
<dbReference type="Pfam" id="PF02721">
    <property type="entry name" value="DUF223"/>
    <property type="match status" value="1"/>
</dbReference>
<gene>
    <name evidence="2" type="primary">BnaC03g67070D</name>
    <name evidence="2" type="ORF">GSBRNA2T00004001001</name>
</gene>
<dbReference type="InterPro" id="IPR012340">
    <property type="entry name" value="NA-bd_OB-fold"/>
</dbReference>
<sequence>MFTLKTKKNIFLLKKYVTVYNFGFPDSENGIWKIKVRVVRMWRFQNGVKPGYVGGIDLILLDDTGDRIQACIRGKLMSKFEEEKENKHDEKVFVDEIGEIVGPCDLKEITQFDCGDSIINCVFWVKYAEDIHSYVQSFSGGAIVLLCSLMRINIYNGKLTI</sequence>
<dbReference type="STRING" id="3708.A0A078IRE7"/>
<reference evidence="2 3" key="1">
    <citation type="journal article" date="2014" name="Science">
        <title>Plant genetics. Early allopolyploid evolution in the post-Neolithic Brassica napus oilseed genome.</title>
        <authorList>
            <person name="Chalhoub B."/>
            <person name="Denoeud F."/>
            <person name="Liu S."/>
            <person name="Parkin I.A."/>
            <person name="Tang H."/>
            <person name="Wang X."/>
            <person name="Chiquet J."/>
            <person name="Belcram H."/>
            <person name="Tong C."/>
            <person name="Samans B."/>
            <person name="Correa M."/>
            <person name="Da Silva C."/>
            <person name="Just J."/>
            <person name="Falentin C."/>
            <person name="Koh C.S."/>
            <person name="Le Clainche I."/>
            <person name="Bernard M."/>
            <person name="Bento P."/>
            <person name="Noel B."/>
            <person name="Labadie K."/>
            <person name="Alberti A."/>
            <person name="Charles M."/>
            <person name="Arnaud D."/>
            <person name="Guo H."/>
            <person name="Daviaud C."/>
            <person name="Alamery S."/>
            <person name="Jabbari K."/>
            <person name="Zhao M."/>
            <person name="Edger P.P."/>
            <person name="Chelaifa H."/>
            <person name="Tack D."/>
            <person name="Lassalle G."/>
            <person name="Mestiri I."/>
            <person name="Schnel N."/>
            <person name="Le Paslier M.C."/>
            <person name="Fan G."/>
            <person name="Renault V."/>
            <person name="Bayer P.E."/>
            <person name="Golicz A.A."/>
            <person name="Manoli S."/>
            <person name="Lee T.H."/>
            <person name="Thi V.H."/>
            <person name="Chalabi S."/>
            <person name="Hu Q."/>
            <person name="Fan C."/>
            <person name="Tollenaere R."/>
            <person name="Lu Y."/>
            <person name="Battail C."/>
            <person name="Shen J."/>
            <person name="Sidebottom C.H."/>
            <person name="Wang X."/>
            <person name="Canaguier A."/>
            <person name="Chauveau A."/>
            <person name="Berard A."/>
            <person name="Deniot G."/>
            <person name="Guan M."/>
            <person name="Liu Z."/>
            <person name="Sun F."/>
            <person name="Lim Y.P."/>
            <person name="Lyons E."/>
            <person name="Town C.D."/>
            <person name="Bancroft I."/>
            <person name="Wang X."/>
            <person name="Meng J."/>
            <person name="Ma J."/>
            <person name="Pires J.C."/>
            <person name="King G.J."/>
            <person name="Brunel D."/>
            <person name="Delourme R."/>
            <person name="Renard M."/>
            <person name="Aury J.M."/>
            <person name="Adams K.L."/>
            <person name="Batley J."/>
            <person name="Snowdon R.J."/>
            <person name="Tost J."/>
            <person name="Edwards D."/>
            <person name="Zhou Y."/>
            <person name="Hua W."/>
            <person name="Sharpe A.G."/>
            <person name="Paterson A.H."/>
            <person name="Guan C."/>
            <person name="Wincker P."/>
        </authorList>
    </citation>
    <scope>NUCLEOTIDE SEQUENCE [LARGE SCALE GENOMIC DNA]</scope>
    <source>
        <strain evidence="3">cv. Darmor-bzh</strain>
    </source>
</reference>
<accession>A0A078IRE7</accession>
<dbReference type="Gene3D" id="2.40.50.140">
    <property type="entry name" value="Nucleic acid-binding proteins"/>
    <property type="match status" value="1"/>
</dbReference>